<dbReference type="AlphaFoldDB" id="A0A5B7GAR9"/>
<dbReference type="OrthoDB" id="10006218at2759"/>
<proteinExistence type="predicted"/>
<keyword evidence="2" id="KW-1185">Reference proteome</keyword>
<dbReference type="EMBL" id="VSRR010012355">
    <property type="protein sequence ID" value="MPC54435.1"/>
    <property type="molecule type" value="Genomic_DNA"/>
</dbReference>
<reference evidence="1 2" key="1">
    <citation type="submission" date="2019-05" db="EMBL/GenBank/DDBJ databases">
        <title>Another draft genome of Portunus trituberculatus and its Hox gene families provides insights of decapod evolution.</title>
        <authorList>
            <person name="Jeong J.-H."/>
            <person name="Song I."/>
            <person name="Kim S."/>
            <person name="Choi T."/>
            <person name="Kim D."/>
            <person name="Ryu S."/>
            <person name="Kim W."/>
        </authorList>
    </citation>
    <scope>NUCLEOTIDE SEQUENCE [LARGE SCALE GENOMIC DNA]</scope>
    <source>
        <tissue evidence="1">Muscle</tissue>
    </source>
</reference>
<evidence type="ECO:0000313" key="1">
    <source>
        <dbReference type="EMBL" id="MPC54435.1"/>
    </source>
</evidence>
<dbReference type="Proteomes" id="UP000324222">
    <property type="component" value="Unassembled WGS sequence"/>
</dbReference>
<comment type="caution">
    <text evidence="1">The sequence shown here is derived from an EMBL/GenBank/DDBJ whole genome shotgun (WGS) entry which is preliminary data.</text>
</comment>
<gene>
    <name evidence="1" type="ORF">E2C01_048352</name>
</gene>
<name>A0A5B7GAR9_PORTR</name>
<organism evidence="1 2">
    <name type="scientific">Portunus trituberculatus</name>
    <name type="common">Swimming crab</name>
    <name type="synonym">Neptunus trituberculatus</name>
    <dbReference type="NCBI Taxonomy" id="210409"/>
    <lineage>
        <taxon>Eukaryota</taxon>
        <taxon>Metazoa</taxon>
        <taxon>Ecdysozoa</taxon>
        <taxon>Arthropoda</taxon>
        <taxon>Crustacea</taxon>
        <taxon>Multicrustacea</taxon>
        <taxon>Malacostraca</taxon>
        <taxon>Eumalacostraca</taxon>
        <taxon>Eucarida</taxon>
        <taxon>Decapoda</taxon>
        <taxon>Pleocyemata</taxon>
        <taxon>Brachyura</taxon>
        <taxon>Eubrachyura</taxon>
        <taxon>Portunoidea</taxon>
        <taxon>Portunidae</taxon>
        <taxon>Portuninae</taxon>
        <taxon>Portunus</taxon>
    </lineage>
</organism>
<sequence>MGDESRRSSRISEDFNPAWVTAALTANAAQREASAHTLTKLYQRLEDPQPLCQHVRSIGGLFNWRTRWYLFPLAGVMKRLGHATSTIDYLKMDIGGSEWQLERSVTGGDPVTLVVSSPLTPSAVTVSLPLICQTCVAHLSSEFPVLWGEVG</sequence>
<protein>
    <submittedName>
        <fullName evidence="1">Uncharacterized protein</fullName>
    </submittedName>
</protein>
<evidence type="ECO:0000313" key="2">
    <source>
        <dbReference type="Proteomes" id="UP000324222"/>
    </source>
</evidence>
<accession>A0A5B7GAR9</accession>